<dbReference type="AlphaFoldDB" id="A0A2P2Q7M0"/>
<sequence>MPIFIMSPKTLKAPSCSQFKPYPVRSAVHVTTFLDKVSLKAC</sequence>
<organism evidence="1">
    <name type="scientific">Rhizophora mucronata</name>
    <name type="common">Asiatic mangrove</name>
    <dbReference type="NCBI Taxonomy" id="61149"/>
    <lineage>
        <taxon>Eukaryota</taxon>
        <taxon>Viridiplantae</taxon>
        <taxon>Streptophyta</taxon>
        <taxon>Embryophyta</taxon>
        <taxon>Tracheophyta</taxon>
        <taxon>Spermatophyta</taxon>
        <taxon>Magnoliopsida</taxon>
        <taxon>eudicotyledons</taxon>
        <taxon>Gunneridae</taxon>
        <taxon>Pentapetalae</taxon>
        <taxon>rosids</taxon>
        <taxon>fabids</taxon>
        <taxon>Malpighiales</taxon>
        <taxon>Rhizophoraceae</taxon>
        <taxon>Rhizophora</taxon>
    </lineage>
</organism>
<proteinExistence type="predicted"/>
<name>A0A2P2Q7M0_RHIMU</name>
<reference evidence="1" key="1">
    <citation type="submission" date="2018-02" db="EMBL/GenBank/DDBJ databases">
        <title>Rhizophora mucronata_Transcriptome.</title>
        <authorList>
            <person name="Meera S.P."/>
            <person name="Sreeshan A."/>
            <person name="Augustine A."/>
        </authorList>
    </citation>
    <scope>NUCLEOTIDE SEQUENCE</scope>
    <source>
        <tissue evidence="1">Leaf</tissue>
    </source>
</reference>
<evidence type="ECO:0000313" key="1">
    <source>
        <dbReference type="EMBL" id="MBX62972.1"/>
    </source>
</evidence>
<accession>A0A2P2Q7M0</accession>
<protein>
    <submittedName>
        <fullName evidence="1">Uncharacterized protein</fullName>
    </submittedName>
</protein>
<dbReference type="EMBL" id="GGEC01082488">
    <property type="protein sequence ID" value="MBX62972.1"/>
    <property type="molecule type" value="Transcribed_RNA"/>
</dbReference>